<name>A0A3G1KW24_FORW1</name>
<dbReference type="EMBL" id="CP017634">
    <property type="protein sequence ID" value="ATW26620.1"/>
    <property type="molecule type" value="Genomic_DNA"/>
</dbReference>
<evidence type="ECO:0000313" key="3">
    <source>
        <dbReference type="EMBL" id="ATW26620.1"/>
    </source>
</evidence>
<accession>A0A3G1KW24</accession>
<keyword evidence="4" id="KW-1185">Reference proteome</keyword>
<organism evidence="3 4">
    <name type="scientific">Formimonas warabiya</name>
    <dbReference type="NCBI Taxonomy" id="1761012"/>
    <lineage>
        <taxon>Bacteria</taxon>
        <taxon>Bacillati</taxon>
        <taxon>Bacillota</taxon>
        <taxon>Clostridia</taxon>
        <taxon>Eubacteriales</taxon>
        <taxon>Peptococcaceae</taxon>
        <taxon>Candidatus Formimonas</taxon>
    </lineage>
</organism>
<dbReference type="Proteomes" id="UP000323521">
    <property type="component" value="Chromosome"/>
</dbReference>
<feature type="domain" description="SLH" evidence="2">
    <location>
        <begin position="591"/>
        <end position="651"/>
    </location>
</feature>
<dbReference type="Pfam" id="PF16244">
    <property type="entry name" value="DUF4901"/>
    <property type="match status" value="2"/>
</dbReference>
<proteinExistence type="predicted"/>
<protein>
    <recommendedName>
        <fullName evidence="2">SLH domain-containing protein</fullName>
    </recommendedName>
</protein>
<sequence length="709" mass="79499">MKKTLGILLLVGLILGIMPLVSLAQEQGSQKIQLEKAIEIAKSIFSIPQGYDQFDSSYDQDEFINIWVLRWSDSKGDGRVTVRVDAGSGEIAGYSAYSLADDEAKYGSIPKISRTEGEKIALDFLKKAAPSKVNQVTLEPADSLYNNASAYHEYNFTRTINGIEYPANNISVQVNGQTGQVRRFDVEWENTNVAPIVPKLTREDGEKIFREKFGFELQYFLPASDGKTAKPIMLVYALDNPFEVTIDATNGAVVEDDDYGLYDEKNGMGGMIEEEEPAYSTENKALEPFEQKIADELKELIPREQALEIAQKAANIPANYPLLSSSLNGNGDFPESRVWSFDWELLGKNYYGWASAEVDAKTGKVLAFSQKEKLPEEETRPLKIKTKAEAEKAALDFLQAGYPEAVGNLRLQIGNDELGPEEAGDKNNKPSYSFRYERLVNNIPFRQDYVSATVDSYTGKVSRFRIHFLDLDFPEAKDLIDKDQFTADFLAQNQMILLYTKDQQKNLHLVYKLAPLESYHFHAQNGQMIGYDGEPVKERQRTEITDIKGHWAEQDINTLDQMGLLHYENGLFHPDGEISQAEVIKALVKSTNSYYGDAAEGNWYDTYYREAKQSGLITEKEINPQAPVTREELAKFMTRAMGGEKFAALNIYKIDFKDGTKVSPGYAGYVAIVHGLGIMTGDGSSFNPRAKLLKGEACAVLIRYLKTEK</sequence>
<dbReference type="InterPro" id="IPR001119">
    <property type="entry name" value="SLH_dom"/>
</dbReference>
<evidence type="ECO:0000313" key="4">
    <source>
        <dbReference type="Proteomes" id="UP000323521"/>
    </source>
</evidence>
<dbReference type="Pfam" id="PF00395">
    <property type="entry name" value="SLH"/>
    <property type="match status" value="2"/>
</dbReference>
<dbReference type="KEGG" id="fwa:DCMF_19355"/>
<gene>
    <name evidence="3" type="ORF">DCMF_19355</name>
</gene>
<dbReference type="InterPro" id="IPR032599">
    <property type="entry name" value="YcdB/YcdC_rep_domain"/>
</dbReference>
<dbReference type="OrthoDB" id="2473368at2"/>
<dbReference type="RefSeq" id="WP_148135945.1">
    <property type="nucleotide sequence ID" value="NZ_CP017634.1"/>
</dbReference>
<keyword evidence="1" id="KW-0677">Repeat</keyword>
<feature type="domain" description="SLH" evidence="2">
    <location>
        <begin position="653"/>
        <end position="709"/>
    </location>
</feature>
<evidence type="ECO:0000259" key="2">
    <source>
        <dbReference type="PROSITE" id="PS51272"/>
    </source>
</evidence>
<evidence type="ECO:0000256" key="1">
    <source>
        <dbReference type="ARBA" id="ARBA00022737"/>
    </source>
</evidence>
<dbReference type="AlphaFoldDB" id="A0A3G1KW24"/>
<reference evidence="3 4" key="1">
    <citation type="submission" date="2016-10" db="EMBL/GenBank/DDBJ databases">
        <title>Complete Genome Sequence of Peptococcaceae strain DCMF.</title>
        <authorList>
            <person name="Edwards R.J."/>
            <person name="Holland S.I."/>
            <person name="Deshpande N.P."/>
            <person name="Wong Y.K."/>
            <person name="Ertan H."/>
            <person name="Manefield M."/>
            <person name="Russell T.L."/>
            <person name="Lee M.J."/>
        </authorList>
    </citation>
    <scope>NUCLEOTIDE SEQUENCE [LARGE SCALE GENOMIC DNA]</scope>
    <source>
        <strain evidence="3 4">DCMF</strain>
    </source>
</reference>
<dbReference type="PROSITE" id="PS51272">
    <property type="entry name" value="SLH"/>
    <property type="match status" value="2"/>
</dbReference>